<evidence type="ECO:0000313" key="1">
    <source>
        <dbReference type="EMBL" id="KAK0165443.1"/>
    </source>
</evidence>
<keyword evidence="2" id="KW-1185">Reference proteome</keyword>
<protein>
    <submittedName>
        <fullName evidence="1">Uncharacterized protein</fullName>
    </submittedName>
</protein>
<dbReference type="AlphaFoldDB" id="A0AA39KL24"/>
<accession>A0AA39KL24</accession>
<reference evidence="1" key="1">
    <citation type="journal article" date="2023" name="bioRxiv">
        <title>Scaffold-level genome assemblies of two parasitoid biocontrol wasps reveal the parthenogenesis mechanism and an associated novel virus.</title>
        <authorList>
            <person name="Inwood S."/>
            <person name="Skelly J."/>
            <person name="Guhlin J."/>
            <person name="Harrop T."/>
            <person name="Goldson S."/>
            <person name="Dearden P."/>
        </authorList>
    </citation>
    <scope>NUCLEOTIDE SEQUENCE</scope>
    <source>
        <strain evidence="1">Irish</strain>
        <tissue evidence="1">Whole body</tissue>
    </source>
</reference>
<reference evidence="1" key="2">
    <citation type="submission" date="2023-03" db="EMBL/GenBank/DDBJ databases">
        <authorList>
            <person name="Inwood S.N."/>
            <person name="Skelly J.G."/>
            <person name="Guhlin J."/>
            <person name="Harrop T.W.R."/>
            <person name="Goldson S.G."/>
            <person name="Dearden P.K."/>
        </authorList>
    </citation>
    <scope>NUCLEOTIDE SEQUENCE</scope>
    <source>
        <strain evidence="1">Irish</strain>
        <tissue evidence="1">Whole body</tissue>
    </source>
</reference>
<dbReference type="Proteomes" id="UP001168990">
    <property type="component" value="Unassembled WGS sequence"/>
</dbReference>
<evidence type="ECO:0000313" key="2">
    <source>
        <dbReference type="Proteomes" id="UP001168990"/>
    </source>
</evidence>
<comment type="caution">
    <text evidence="1">The sequence shown here is derived from an EMBL/GenBank/DDBJ whole genome shotgun (WGS) entry which is preliminary data.</text>
</comment>
<sequence length="161" mass="18072">MADMKSPPFSDIKRPEEVVAMAMNDSLKFAVLIGLIEVGQVSNREVVNTVLHLAFNVHYIVYIESGVGQHESSIAAVPGNESVVKENRKMGMKLRPKEKLCIGAPLMHLNYCGTSSSLPQLRMRGKYCRENFDYINKPRISENWIVCDNCIFIESAKPLVD</sequence>
<name>A0AA39KL24_9HYME</name>
<proteinExistence type="predicted"/>
<gene>
    <name evidence="1" type="ORF">PV328_003953</name>
</gene>
<organism evidence="1 2">
    <name type="scientific">Microctonus aethiopoides</name>
    <dbReference type="NCBI Taxonomy" id="144406"/>
    <lineage>
        <taxon>Eukaryota</taxon>
        <taxon>Metazoa</taxon>
        <taxon>Ecdysozoa</taxon>
        <taxon>Arthropoda</taxon>
        <taxon>Hexapoda</taxon>
        <taxon>Insecta</taxon>
        <taxon>Pterygota</taxon>
        <taxon>Neoptera</taxon>
        <taxon>Endopterygota</taxon>
        <taxon>Hymenoptera</taxon>
        <taxon>Apocrita</taxon>
        <taxon>Ichneumonoidea</taxon>
        <taxon>Braconidae</taxon>
        <taxon>Euphorinae</taxon>
        <taxon>Microctonus</taxon>
    </lineage>
</organism>
<dbReference type="EMBL" id="JAQQBS010001422">
    <property type="protein sequence ID" value="KAK0165443.1"/>
    <property type="molecule type" value="Genomic_DNA"/>
</dbReference>